<evidence type="ECO:0000256" key="2">
    <source>
        <dbReference type="ARBA" id="ARBA00022670"/>
    </source>
</evidence>
<evidence type="ECO:0000256" key="4">
    <source>
        <dbReference type="ARBA" id="ARBA00022801"/>
    </source>
</evidence>
<keyword evidence="9" id="KW-1185">Reference proteome</keyword>
<dbReference type="Gene3D" id="2.40.70.10">
    <property type="entry name" value="Acid Proteases"/>
    <property type="match status" value="2"/>
</dbReference>
<evidence type="ECO:0000256" key="1">
    <source>
        <dbReference type="ARBA" id="ARBA00007447"/>
    </source>
</evidence>
<dbReference type="Proteomes" id="UP000735302">
    <property type="component" value="Unassembled WGS sequence"/>
</dbReference>
<evidence type="ECO:0000256" key="3">
    <source>
        <dbReference type="ARBA" id="ARBA00022750"/>
    </source>
</evidence>
<proteinExistence type="inferred from homology"/>
<feature type="signal peptide" evidence="6">
    <location>
        <begin position="1"/>
        <end position="19"/>
    </location>
</feature>
<keyword evidence="2" id="KW-0645">Protease</keyword>
<dbReference type="Pfam" id="PF00026">
    <property type="entry name" value="Asp"/>
    <property type="match status" value="1"/>
</dbReference>
<dbReference type="InterPro" id="IPR033121">
    <property type="entry name" value="PEPTIDASE_A1"/>
</dbReference>
<evidence type="ECO:0000256" key="6">
    <source>
        <dbReference type="SAM" id="SignalP"/>
    </source>
</evidence>
<comment type="similarity">
    <text evidence="1">Belongs to the peptidase A1 family.</text>
</comment>
<dbReference type="PANTHER" id="PTHR47966">
    <property type="entry name" value="BETA-SITE APP-CLEAVING ENZYME, ISOFORM A-RELATED"/>
    <property type="match status" value="1"/>
</dbReference>
<dbReference type="GO" id="GO:0004190">
    <property type="term" value="F:aspartic-type endopeptidase activity"/>
    <property type="evidence" value="ECO:0007669"/>
    <property type="project" value="UniProtKB-KW"/>
</dbReference>
<dbReference type="GO" id="GO:0005764">
    <property type="term" value="C:lysosome"/>
    <property type="evidence" value="ECO:0007669"/>
    <property type="project" value="TreeGrafter"/>
</dbReference>
<name>A0AAV4BB47_9GAST</name>
<reference evidence="8 9" key="1">
    <citation type="journal article" date="2021" name="Elife">
        <title>Chloroplast acquisition without the gene transfer in kleptoplastic sea slugs, Plakobranchus ocellatus.</title>
        <authorList>
            <person name="Maeda T."/>
            <person name="Takahashi S."/>
            <person name="Yoshida T."/>
            <person name="Shimamura S."/>
            <person name="Takaki Y."/>
            <person name="Nagai Y."/>
            <person name="Toyoda A."/>
            <person name="Suzuki Y."/>
            <person name="Arimoto A."/>
            <person name="Ishii H."/>
            <person name="Satoh N."/>
            <person name="Nishiyama T."/>
            <person name="Hasebe M."/>
            <person name="Maruyama T."/>
            <person name="Minagawa J."/>
            <person name="Obokata J."/>
            <person name="Shigenobu S."/>
        </authorList>
    </citation>
    <scope>NUCLEOTIDE SEQUENCE [LARGE SCALE GENOMIC DNA]</scope>
</reference>
<sequence length="432" mass="48382">MHLFPDAVLFITLVSTCAASLLSIPLIGANRPSVNFKRFQPHRAPHRLRASTRVKKLLGLRNNIHRGPKPPDSWKTGPIVDFECMRKAEKPPVSRQDIELQRQNNMHYGKINVGTPGQEFNVTFDIGPSPMWILSIQSTLVLNWEKHQKYNFESSSTYINKGKFFQLKYSFGEVGGYISQDSVSVAGLTVVNQTFGEAIANLDVFADTVIDGVVGLGFRNISHNNETNLLDNMVSQGLLEAPVFSIYISRLGRSDRPSYLTLGGANPDFFTGGFTFVDLTVPHRWQFQMDRIQLFGGKYIFGNGGCQAEIRFSSSMLVGPYADVDRLNAKLGAKNSSLSGPYVLYEFDCSEVDNLPGVEFIINGKKLSLSSKDYVVKWFQEGSITCLSAFRGRKDFTEVNESLWTLGHVFMRGFYTYFDKANSRVGFAKAKH</sequence>
<dbReference type="PANTHER" id="PTHR47966:SF51">
    <property type="entry name" value="BETA-SITE APP-CLEAVING ENZYME, ISOFORM A-RELATED"/>
    <property type="match status" value="1"/>
</dbReference>
<evidence type="ECO:0000313" key="9">
    <source>
        <dbReference type="Proteomes" id="UP000735302"/>
    </source>
</evidence>
<feature type="domain" description="Peptidase A1" evidence="7">
    <location>
        <begin position="107"/>
        <end position="428"/>
    </location>
</feature>
<protein>
    <submittedName>
        <fullName evidence="8">Cathepsin d</fullName>
    </submittedName>
</protein>
<organism evidence="8 9">
    <name type="scientific">Plakobranchus ocellatus</name>
    <dbReference type="NCBI Taxonomy" id="259542"/>
    <lineage>
        <taxon>Eukaryota</taxon>
        <taxon>Metazoa</taxon>
        <taxon>Spiralia</taxon>
        <taxon>Lophotrochozoa</taxon>
        <taxon>Mollusca</taxon>
        <taxon>Gastropoda</taxon>
        <taxon>Heterobranchia</taxon>
        <taxon>Euthyneura</taxon>
        <taxon>Panpulmonata</taxon>
        <taxon>Sacoglossa</taxon>
        <taxon>Placobranchoidea</taxon>
        <taxon>Plakobranchidae</taxon>
        <taxon>Plakobranchus</taxon>
    </lineage>
</organism>
<keyword evidence="5" id="KW-1015">Disulfide bond</keyword>
<keyword evidence="4" id="KW-0378">Hydrolase</keyword>
<gene>
    <name evidence="8" type="ORF">PoB_004705100</name>
</gene>
<dbReference type="AlphaFoldDB" id="A0AAV4BB47"/>
<dbReference type="GO" id="GO:0006508">
    <property type="term" value="P:proteolysis"/>
    <property type="evidence" value="ECO:0007669"/>
    <property type="project" value="UniProtKB-KW"/>
</dbReference>
<evidence type="ECO:0000256" key="5">
    <source>
        <dbReference type="PIRSR" id="PIRSR601461-2"/>
    </source>
</evidence>
<dbReference type="InterPro" id="IPR001461">
    <property type="entry name" value="Aspartic_peptidase_A1"/>
</dbReference>
<feature type="disulfide bond" evidence="5">
    <location>
        <begin position="349"/>
        <end position="386"/>
    </location>
</feature>
<evidence type="ECO:0000259" key="7">
    <source>
        <dbReference type="PROSITE" id="PS51767"/>
    </source>
</evidence>
<comment type="caution">
    <text evidence="8">The sequence shown here is derived from an EMBL/GenBank/DDBJ whole genome shotgun (WGS) entry which is preliminary data.</text>
</comment>
<accession>A0AAV4BB47</accession>
<keyword evidence="3" id="KW-0064">Aspartyl protease</keyword>
<dbReference type="SUPFAM" id="SSF50630">
    <property type="entry name" value="Acid proteases"/>
    <property type="match status" value="1"/>
</dbReference>
<dbReference type="InterPro" id="IPR021109">
    <property type="entry name" value="Peptidase_aspartic_dom_sf"/>
</dbReference>
<dbReference type="Gene3D" id="2.60.40.1960">
    <property type="match status" value="1"/>
</dbReference>
<evidence type="ECO:0000313" key="8">
    <source>
        <dbReference type="EMBL" id="GFO20546.1"/>
    </source>
</evidence>
<keyword evidence="6" id="KW-0732">Signal</keyword>
<dbReference type="EMBL" id="BLXT01005178">
    <property type="protein sequence ID" value="GFO20546.1"/>
    <property type="molecule type" value="Genomic_DNA"/>
</dbReference>
<feature type="chain" id="PRO_5043595881" evidence="6">
    <location>
        <begin position="20"/>
        <end position="432"/>
    </location>
</feature>
<dbReference type="PROSITE" id="PS51767">
    <property type="entry name" value="PEPTIDASE_A1"/>
    <property type="match status" value="1"/>
</dbReference>
<dbReference type="PRINTS" id="PR00792">
    <property type="entry name" value="PEPSIN"/>
</dbReference>
<dbReference type="FunFam" id="2.40.70.10:FF:000115">
    <property type="entry name" value="Lysosomal aspartic protease"/>
    <property type="match status" value="1"/>
</dbReference>